<reference evidence="2 3" key="1">
    <citation type="submission" date="2016-10" db="EMBL/GenBank/DDBJ databases">
        <authorList>
            <person name="de Groot N.N."/>
        </authorList>
    </citation>
    <scope>NUCLEOTIDE SEQUENCE [LARGE SCALE GENOMIC DNA]</scope>
    <source>
        <strain evidence="2 3">DSM 26000</strain>
    </source>
</reference>
<keyword evidence="1" id="KW-1133">Transmembrane helix</keyword>
<feature type="transmembrane region" description="Helical" evidence="1">
    <location>
        <begin position="59"/>
        <end position="78"/>
    </location>
</feature>
<dbReference type="AlphaFoldDB" id="A0A1I3F1G9"/>
<evidence type="ECO:0000256" key="1">
    <source>
        <dbReference type="SAM" id="Phobius"/>
    </source>
</evidence>
<feature type="transmembrane region" description="Helical" evidence="1">
    <location>
        <begin position="90"/>
        <end position="107"/>
    </location>
</feature>
<accession>A0A1I3F1G9</accession>
<keyword evidence="3" id="KW-1185">Reference proteome</keyword>
<dbReference type="RefSeq" id="WP_177205429.1">
    <property type="nucleotide sequence ID" value="NZ_FOQT01000002.1"/>
</dbReference>
<keyword evidence="1" id="KW-0812">Transmembrane</keyword>
<dbReference type="EMBL" id="FOQT01000002">
    <property type="protein sequence ID" value="SFI05010.1"/>
    <property type="molecule type" value="Genomic_DNA"/>
</dbReference>
<evidence type="ECO:0000313" key="3">
    <source>
        <dbReference type="Proteomes" id="UP000198931"/>
    </source>
</evidence>
<proteinExistence type="predicted"/>
<dbReference type="Proteomes" id="UP000198931">
    <property type="component" value="Unassembled WGS sequence"/>
</dbReference>
<protein>
    <submittedName>
        <fullName evidence="2">Uncharacterized protein</fullName>
    </submittedName>
</protein>
<keyword evidence="1" id="KW-0472">Membrane</keyword>
<feature type="transmembrane region" description="Helical" evidence="1">
    <location>
        <begin position="27"/>
        <end position="47"/>
    </location>
</feature>
<dbReference type="STRING" id="1125876.SAMN05443292_1088"/>
<organism evidence="2 3">
    <name type="scientific">Halpernia frigidisoli</name>
    <dbReference type="NCBI Taxonomy" id="1125876"/>
    <lineage>
        <taxon>Bacteria</taxon>
        <taxon>Pseudomonadati</taxon>
        <taxon>Bacteroidota</taxon>
        <taxon>Flavobacteriia</taxon>
        <taxon>Flavobacteriales</taxon>
        <taxon>Weeksellaceae</taxon>
        <taxon>Chryseobacterium group</taxon>
        <taxon>Halpernia</taxon>
    </lineage>
</organism>
<evidence type="ECO:0000313" key="2">
    <source>
        <dbReference type="EMBL" id="SFI05010.1"/>
    </source>
</evidence>
<sequence>MIETKSKHLTKLEKHKLKIKRLKKENLTSKLGCLFYVLGIFCLVYSGRAFNFSIFEFKYFAILTVCFGVSAGIILDYIKNKKITLSFAKTWEYLFLGNIMFTIIFLTNKYGSMTENYTEIFPILSKQYLQSNKGVNSVEINCNGITQEILLPNIEKNELANADKILIELNKGILEITSIKKIKLK</sequence>
<gene>
    <name evidence="2" type="ORF">SAMN05443292_1088</name>
</gene>
<name>A0A1I3F1G9_9FLAO</name>